<name>A0A8S0R4T3_OLEEU</name>
<sequence>MAKFFALVFLALLAISMLQITVMAGVHPNKSGYGSGNLKSFRECYSNALHNAQGGVARHSTTNHACSSARNAAESVSVFHQVIMVIKVFALATTTGRPRKEDQNALEKQPVDENALKNLYYFLSVI</sequence>
<evidence type="ECO:0000313" key="2">
    <source>
        <dbReference type="EMBL" id="CAA2974288.1"/>
    </source>
</evidence>
<dbReference type="EMBL" id="CACTIH010002161">
    <property type="protein sequence ID" value="CAA2974288.1"/>
    <property type="molecule type" value="Genomic_DNA"/>
</dbReference>
<gene>
    <name evidence="2" type="ORF">OLEA9_A067907</name>
</gene>
<dbReference type="AlphaFoldDB" id="A0A8S0R4T3"/>
<feature type="signal peptide" evidence="1">
    <location>
        <begin position="1"/>
        <end position="24"/>
    </location>
</feature>
<dbReference type="Proteomes" id="UP000594638">
    <property type="component" value="Unassembled WGS sequence"/>
</dbReference>
<reference evidence="2 3" key="1">
    <citation type="submission" date="2019-12" db="EMBL/GenBank/DDBJ databases">
        <authorList>
            <person name="Alioto T."/>
            <person name="Alioto T."/>
            <person name="Gomez Garrido J."/>
        </authorList>
    </citation>
    <scope>NUCLEOTIDE SEQUENCE [LARGE SCALE GENOMIC DNA]</scope>
</reference>
<comment type="caution">
    <text evidence="2">The sequence shown here is derived from an EMBL/GenBank/DDBJ whole genome shotgun (WGS) entry which is preliminary data.</text>
</comment>
<keyword evidence="1" id="KW-0732">Signal</keyword>
<evidence type="ECO:0000313" key="3">
    <source>
        <dbReference type="Proteomes" id="UP000594638"/>
    </source>
</evidence>
<evidence type="ECO:0000256" key="1">
    <source>
        <dbReference type="SAM" id="SignalP"/>
    </source>
</evidence>
<dbReference type="OrthoDB" id="1915803at2759"/>
<keyword evidence="3" id="KW-1185">Reference proteome</keyword>
<accession>A0A8S0R4T3</accession>
<protein>
    <submittedName>
        <fullName evidence="2">GASA GAST Snakin</fullName>
    </submittedName>
</protein>
<dbReference type="Gramene" id="OE9A067907T2">
    <property type="protein sequence ID" value="OE9A067907C2"/>
    <property type="gene ID" value="OE9A067907"/>
</dbReference>
<feature type="chain" id="PRO_5035833489" evidence="1">
    <location>
        <begin position="25"/>
        <end position="126"/>
    </location>
</feature>
<organism evidence="2 3">
    <name type="scientific">Olea europaea subsp. europaea</name>
    <dbReference type="NCBI Taxonomy" id="158383"/>
    <lineage>
        <taxon>Eukaryota</taxon>
        <taxon>Viridiplantae</taxon>
        <taxon>Streptophyta</taxon>
        <taxon>Embryophyta</taxon>
        <taxon>Tracheophyta</taxon>
        <taxon>Spermatophyta</taxon>
        <taxon>Magnoliopsida</taxon>
        <taxon>eudicotyledons</taxon>
        <taxon>Gunneridae</taxon>
        <taxon>Pentapetalae</taxon>
        <taxon>asterids</taxon>
        <taxon>lamiids</taxon>
        <taxon>Lamiales</taxon>
        <taxon>Oleaceae</taxon>
        <taxon>Oleeae</taxon>
        <taxon>Olea</taxon>
    </lineage>
</organism>
<proteinExistence type="predicted"/>